<proteinExistence type="predicted"/>
<feature type="compositionally biased region" description="Basic and acidic residues" evidence="1">
    <location>
        <begin position="25"/>
        <end position="34"/>
    </location>
</feature>
<feature type="region of interest" description="Disordered" evidence="1">
    <location>
        <begin position="52"/>
        <end position="71"/>
    </location>
</feature>
<dbReference type="EMBL" id="JBEDUW010000004">
    <property type="protein sequence ID" value="KAK9933583.1"/>
    <property type="molecule type" value="Genomic_DNA"/>
</dbReference>
<feature type="region of interest" description="Disordered" evidence="1">
    <location>
        <begin position="24"/>
        <end position="43"/>
    </location>
</feature>
<dbReference type="Proteomes" id="UP001457282">
    <property type="component" value="Unassembled WGS sequence"/>
</dbReference>
<organism evidence="2 3">
    <name type="scientific">Rubus argutus</name>
    <name type="common">Southern blackberry</name>
    <dbReference type="NCBI Taxonomy" id="59490"/>
    <lineage>
        <taxon>Eukaryota</taxon>
        <taxon>Viridiplantae</taxon>
        <taxon>Streptophyta</taxon>
        <taxon>Embryophyta</taxon>
        <taxon>Tracheophyta</taxon>
        <taxon>Spermatophyta</taxon>
        <taxon>Magnoliopsida</taxon>
        <taxon>eudicotyledons</taxon>
        <taxon>Gunneridae</taxon>
        <taxon>Pentapetalae</taxon>
        <taxon>rosids</taxon>
        <taxon>fabids</taxon>
        <taxon>Rosales</taxon>
        <taxon>Rosaceae</taxon>
        <taxon>Rosoideae</taxon>
        <taxon>Rosoideae incertae sedis</taxon>
        <taxon>Rubus</taxon>
    </lineage>
</organism>
<sequence>MVIASVPAFQFIASGFAAFVSKHNGSRDVPKENQEGQAATPQQLLRPSRVLSEVVQEDQEPDSPTLFQTMI</sequence>
<evidence type="ECO:0000313" key="2">
    <source>
        <dbReference type="EMBL" id="KAK9933583.1"/>
    </source>
</evidence>
<name>A0AAW1XCI5_RUBAR</name>
<keyword evidence="3" id="KW-1185">Reference proteome</keyword>
<comment type="caution">
    <text evidence="2">The sequence shown here is derived from an EMBL/GenBank/DDBJ whole genome shotgun (WGS) entry which is preliminary data.</text>
</comment>
<protein>
    <submittedName>
        <fullName evidence="2">Uncharacterized protein</fullName>
    </submittedName>
</protein>
<dbReference type="AlphaFoldDB" id="A0AAW1XCI5"/>
<evidence type="ECO:0000256" key="1">
    <source>
        <dbReference type="SAM" id="MobiDB-lite"/>
    </source>
</evidence>
<reference evidence="2 3" key="1">
    <citation type="journal article" date="2023" name="G3 (Bethesda)">
        <title>A chromosome-length genome assembly and annotation of blackberry (Rubus argutus, cv. 'Hillquist').</title>
        <authorList>
            <person name="Bruna T."/>
            <person name="Aryal R."/>
            <person name="Dudchenko O."/>
            <person name="Sargent D.J."/>
            <person name="Mead D."/>
            <person name="Buti M."/>
            <person name="Cavallini A."/>
            <person name="Hytonen T."/>
            <person name="Andres J."/>
            <person name="Pham M."/>
            <person name="Weisz D."/>
            <person name="Mascagni F."/>
            <person name="Usai G."/>
            <person name="Natali L."/>
            <person name="Bassil N."/>
            <person name="Fernandez G.E."/>
            <person name="Lomsadze A."/>
            <person name="Armour M."/>
            <person name="Olukolu B."/>
            <person name="Poorten T."/>
            <person name="Britton C."/>
            <person name="Davik J."/>
            <person name="Ashrafi H."/>
            <person name="Aiden E.L."/>
            <person name="Borodovsky M."/>
            <person name="Worthington M."/>
        </authorList>
    </citation>
    <scope>NUCLEOTIDE SEQUENCE [LARGE SCALE GENOMIC DNA]</scope>
    <source>
        <strain evidence="2">PI 553951</strain>
    </source>
</reference>
<gene>
    <name evidence="2" type="ORF">M0R45_020776</name>
</gene>
<accession>A0AAW1XCI5</accession>
<evidence type="ECO:0000313" key="3">
    <source>
        <dbReference type="Proteomes" id="UP001457282"/>
    </source>
</evidence>